<feature type="non-terminal residue" evidence="2">
    <location>
        <position position="1"/>
    </location>
</feature>
<dbReference type="Pfam" id="PF22936">
    <property type="entry name" value="Pol_BBD"/>
    <property type="match status" value="1"/>
</dbReference>
<organism evidence="2">
    <name type="scientific">Tanacetum cinerariifolium</name>
    <name type="common">Dalmatian daisy</name>
    <name type="synonym">Chrysanthemum cinerariifolium</name>
    <dbReference type="NCBI Taxonomy" id="118510"/>
    <lineage>
        <taxon>Eukaryota</taxon>
        <taxon>Viridiplantae</taxon>
        <taxon>Streptophyta</taxon>
        <taxon>Embryophyta</taxon>
        <taxon>Tracheophyta</taxon>
        <taxon>Spermatophyta</taxon>
        <taxon>Magnoliopsida</taxon>
        <taxon>eudicotyledons</taxon>
        <taxon>Gunneridae</taxon>
        <taxon>Pentapetalae</taxon>
        <taxon>asterids</taxon>
        <taxon>campanulids</taxon>
        <taxon>Asterales</taxon>
        <taxon>Asteraceae</taxon>
        <taxon>Asteroideae</taxon>
        <taxon>Anthemideae</taxon>
        <taxon>Anthemidinae</taxon>
        <taxon>Tanacetum</taxon>
    </lineage>
</organism>
<dbReference type="AlphaFoldDB" id="A0A6L2MS47"/>
<evidence type="ECO:0000313" key="2">
    <source>
        <dbReference type="EMBL" id="GEU75164.1"/>
    </source>
</evidence>
<protein>
    <recommendedName>
        <fullName evidence="1">Retrovirus-related Pol polyprotein from transposon TNT 1-94-like beta-barrel domain-containing protein</fullName>
    </recommendedName>
</protein>
<name>A0A6L2MS47_TANCI</name>
<sequence>LVNTARQVSTAHLKSTLNVARPKSNLSKSAHSFVKRPMDKKIAFTNSNVPQKVNTVKSKTVNTARPKEVVNVDLGNRVNVVKASACWVWKPKIKDVDHVSKHNSASITLKKFNYVNAQGISKTKEIDSGCSRHMIGNMSYLTDYEEIDEGYVAFGGNPKGGKIIGTENLVDHKVKVIRCDNGTEIKNREMNQFCEKKGKDCA</sequence>
<feature type="domain" description="Retrovirus-related Pol polyprotein from transposon TNT 1-94-like beta-barrel" evidence="1">
    <location>
        <begin position="126"/>
        <end position="157"/>
    </location>
</feature>
<accession>A0A6L2MS47</accession>
<comment type="caution">
    <text evidence="2">The sequence shown here is derived from an EMBL/GenBank/DDBJ whole genome shotgun (WGS) entry which is preliminary data.</text>
</comment>
<evidence type="ECO:0000259" key="1">
    <source>
        <dbReference type="Pfam" id="PF22936"/>
    </source>
</evidence>
<dbReference type="InterPro" id="IPR054722">
    <property type="entry name" value="PolX-like_BBD"/>
</dbReference>
<gene>
    <name evidence="2" type="ORF">Tci_047142</name>
</gene>
<reference evidence="2" key="1">
    <citation type="journal article" date="2019" name="Sci. Rep.">
        <title>Draft genome of Tanacetum cinerariifolium, the natural source of mosquito coil.</title>
        <authorList>
            <person name="Yamashiro T."/>
            <person name="Shiraishi A."/>
            <person name="Satake H."/>
            <person name="Nakayama K."/>
        </authorList>
    </citation>
    <scope>NUCLEOTIDE SEQUENCE</scope>
</reference>
<proteinExistence type="predicted"/>
<dbReference type="EMBL" id="BKCJ010007029">
    <property type="protein sequence ID" value="GEU75164.1"/>
    <property type="molecule type" value="Genomic_DNA"/>
</dbReference>